<evidence type="ECO:0000313" key="1">
    <source>
        <dbReference type="EMBL" id="EFC46385.1"/>
    </source>
</evidence>
<dbReference type="GeneID" id="8859381"/>
<organism evidence="2">
    <name type="scientific">Naegleria gruberi</name>
    <name type="common">Amoeba</name>
    <dbReference type="NCBI Taxonomy" id="5762"/>
    <lineage>
        <taxon>Eukaryota</taxon>
        <taxon>Discoba</taxon>
        <taxon>Heterolobosea</taxon>
        <taxon>Tetramitia</taxon>
        <taxon>Eutetramitia</taxon>
        <taxon>Vahlkampfiidae</taxon>
        <taxon>Naegleria</taxon>
    </lineage>
</organism>
<dbReference type="VEuPathDB" id="AmoebaDB:NAEGRDRAFT_79186"/>
<protein>
    <submittedName>
        <fullName evidence="1">Uncharacterized protein</fullName>
    </submittedName>
</protein>
<evidence type="ECO:0000313" key="2">
    <source>
        <dbReference type="Proteomes" id="UP000006671"/>
    </source>
</evidence>
<sequence>MKSTTNIIATITLSVLFFAIFCACATSIRELEGNFFYTITFGDSKCSPSTIQSVSGLSIVKPANPSYPLSGSCFEKAPDQYGYSQYQCDASTANVKNLCRPGCVECFEYETHPLHQCNDRSVSGCGKLPDFILYSDHFNVSMLWNLQYQVHSNEKENQCGRTSNDFLVSFFASRINTCLTWFDSTEVIKCNSTDYSFLKYKPATDNAPQCTRFESAYNGKVNTCSGGNNNVNICK</sequence>
<gene>
    <name evidence="1" type="ORF">NAEGRDRAFT_79186</name>
</gene>
<dbReference type="Proteomes" id="UP000006671">
    <property type="component" value="Unassembled WGS sequence"/>
</dbReference>
<keyword evidence="2" id="KW-1185">Reference proteome</keyword>
<reference evidence="1 2" key="1">
    <citation type="journal article" date="2010" name="Cell">
        <title>The genome of Naegleria gruberi illuminates early eukaryotic versatility.</title>
        <authorList>
            <person name="Fritz-Laylin L.K."/>
            <person name="Prochnik S.E."/>
            <person name="Ginger M.L."/>
            <person name="Dacks J.B."/>
            <person name="Carpenter M.L."/>
            <person name="Field M.C."/>
            <person name="Kuo A."/>
            <person name="Paredez A."/>
            <person name="Chapman J."/>
            <person name="Pham J."/>
            <person name="Shu S."/>
            <person name="Neupane R."/>
            <person name="Cipriano M."/>
            <person name="Mancuso J."/>
            <person name="Tu H."/>
            <person name="Salamov A."/>
            <person name="Lindquist E."/>
            <person name="Shapiro H."/>
            <person name="Lucas S."/>
            <person name="Grigoriev I.V."/>
            <person name="Cande W.Z."/>
            <person name="Fulton C."/>
            <person name="Rokhsar D.S."/>
            <person name="Dawson S.C."/>
        </authorList>
    </citation>
    <scope>NUCLEOTIDE SEQUENCE [LARGE SCALE GENOMIC DNA]</scope>
    <source>
        <strain evidence="1 2">NEG-M</strain>
    </source>
</reference>
<name>D2VA85_NAEGR</name>
<dbReference type="AlphaFoldDB" id="D2VA85"/>
<accession>D2VA85</accession>
<proteinExistence type="predicted"/>
<dbReference type="PROSITE" id="PS51257">
    <property type="entry name" value="PROKAR_LIPOPROTEIN"/>
    <property type="match status" value="1"/>
</dbReference>
<dbReference type="RefSeq" id="XP_002679129.1">
    <property type="nucleotide sequence ID" value="XM_002679083.1"/>
</dbReference>
<dbReference type="KEGG" id="ngr:NAEGRDRAFT_79186"/>
<dbReference type="EMBL" id="GG738859">
    <property type="protein sequence ID" value="EFC46385.1"/>
    <property type="molecule type" value="Genomic_DNA"/>
</dbReference>
<dbReference type="InParanoid" id="D2VA85"/>